<evidence type="ECO:0000313" key="7">
    <source>
        <dbReference type="Proteomes" id="UP000095255"/>
    </source>
</evidence>
<evidence type="ECO:0000256" key="1">
    <source>
        <dbReference type="ARBA" id="ARBA00004953"/>
    </source>
</evidence>
<evidence type="ECO:0000256" key="4">
    <source>
        <dbReference type="ARBA" id="ARBA00023235"/>
    </source>
</evidence>
<evidence type="ECO:0000256" key="3">
    <source>
        <dbReference type="ARBA" id="ARBA00022573"/>
    </source>
</evidence>
<proteinExistence type="inferred from homology"/>
<evidence type="ECO:0000313" key="6">
    <source>
        <dbReference type="EMBL" id="OEH84761.1"/>
    </source>
</evidence>
<dbReference type="PANTHER" id="PTHR43588">
    <property type="entry name" value="COBALT-PRECORRIN-8 METHYLMUTASE"/>
    <property type="match status" value="1"/>
</dbReference>
<evidence type="ECO:0000259" key="5">
    <source>
        <dbReference type="Pfam" id="PF02570"/>
    </source>
</evidence>
<dbReference type="OrthoDB" id="9780708at2"/>
<dbReference type="SUPFAM" id="SSF63965">
    <property type="entry name" value="Precorrin-8X methylmutase CbiC/CobH"/>
    <property type="match status" value="1"/>
</dbReference>
<keyword evidence="3" id="KW-0169">Cobalamin biosynthesis</keyword>
<dbReference type="GO" id="GO:0009236">
    <property type="term" value="P:cobalamin biosynthetic process"/>
    <property type="evidence" value="ECO:0007669"/>
    <property type="project" value="UniProtKB-UniPathway"/>
</dbReference>
<keyword evidence="7" id="KW-1185">Reference proteome</keyword>
<reference evidence="6 7" key="1">
    <citation type="submission" date="2016-09" db="EMBL/GenBank/DDBJ databases">
        <title>Desulfuribacillus arsenicus sp. nov., an obligately anaerobic, dissimilatory arsenic- and antimonate-reducing bacterium isolated from anoxic sediments.</title>
        <authorList>
            <person name="Abin C.A."/>
            <person name="Hollibaugh J.T."/>
        </authorList>
    </citation>
    <scope>NUCLEOTIDE SEQUENCE [LARGE SCALE GENOMIC DNA]</scope>
    <source>
        <strain evidence="6 7">MLFW-2</strain>
    </source>
</reference>
<comment type="pathway">
    <text evidence="1">Cofactor biosynthesis; adenosylcobalamin biosynthesis.</text>
</comment>
<dbReference type="UniPathway" id="UPA00148"/>
<comment type="similarity">
    <text evidence="2">Belongs to the CobH/CbiC family.</text>
</comment>
<dbReference type="STRING" id="1390249.BHU72_07970"/>
<name>A0A1E5L3U0_9FIRM</name>
<feature type="domain" description="Cobalamin biosynthesis precorrin-8X methylmutase CobH/CbiC" evidence="5">
    <location>
        <begin position="10"/>
        <end position="207"/>
    </location>
</feature>
<organism evidence="6 7">
    <name type="scientific">Desulfuribacillus stibiiarsenatis</name>
    <dbReference type="NCBI Taxonomy" id="1390249"/>
    <lineage>
        <taxon>Bacteria</taxon>
        <taxon>Bacillati</taxon>
        <taxon>Bacillota</taxon>
        <taxon>Desulfuribacillia</taxon>
        <taxon>Desulfuribacillales</taxon>
        <taxon>Desulfuribacillaceae</taxon>
        <taxon>Desulfuribacillus</taxon>
    </lineage>
</organism>
<sequence>MRNYIHNPMKIEDTSFDIINNELNEMGKQVPQEFQHIIHRVIHTTADFEYADLLHFSDGVLQVIEQALNHGCNIITDVQMVLAGVNKKTLQNIGCQTYCFISDSQVESLAKEQSITRSMASIQFAKPYLPNSIVLIGNAPTFLFELLSAIENESLRPAAIIGTPVGFVGAVEAKELLLQQLNIPFIVSRGRKGGSPVAAAILNAILKQRMNQRA</sequence>
<keyword evidence="4" id="KW-0413">Isomerase</keyword>
<dbReference type="EMBL" id="MJAT01000036">
    <property type="protein sequence ID" value="OEH84761.1"/>
    <property type="molecule type" value="Genomic_DNA"/>
</dbReference>
<comment type="caution">
    <text evidence="6">The sequence shown here is derived from an EMBL/GenBank/DDBJ whole genome shotgun (WGS) entry which is preliminary data.</text>
</comment>
<dbReference type="Pfam" id="PF02570">
    <property type="entry name" value="CbiC"/>
    <property type="match status" value="1"/>
</dbReference>
<gene>
    <name evidence="6" type="ORF">BHU72_07970</name>
</gene>
<dbReference type="GO" id="GO:0016993">
    <property type="term" value="F:precorrin-8X methylmutase activity"/>
    <property type="evidence" value="ECO:0007669"/>
    <property type="project" value="InterPro"/>
</dbReference>
<dbReference type="PANTHER" id="PTHR43588:SF1">
    <property type="entry name" value="COBALT-PRECORRIN-8 METHYLMUTASE"/>
    <property type="match status" value="1"/>
</dbReference>
<dbReference type="InterPro" id="IPR036588">
    <property type="entry name" value="CobH/CbiC_sf"/>
</dbReference>
<evidence type="ECO:0000256" key="2">
    <source>
        <dbReference type="ARBA" id="ARBA00009774"/>
    </source>
</evidence>
<dbReference type="Gene3D" id="3.40.50.10230">
    <property type="entry name" value="Cobalamin biosynthesis CobH/CbiC, precorrin-8X methylmutase"/>
    <property type="match status" value="1"/>
</dbReference>
<dbReference type="AlphaFoldDB" id="A0A1E5L3U0"/>
<protein>
    <recommendedName>
        <fullName evidence="5">Cobalamin biosynthesis precorrin-8X methylmutase CobH/CbiC domain-containing protein</fullName>
    </recommendedName>
</protein>
<dbReference type="InterPro" id="IPR003722">
    <property type="entry name" value="Cbl_synth_CobH/CbiC"/>
</dbReference>
<dbReference type="Proteomes" id="UP000095255">
    <property type="component" value="Unassembled WGS sequence"/>
</dbReference>
<accession>A0A1E5L3U0</accession>